<evidence type="ECO:0000313" key="1">
    <source>
        <dbReference type="EMBL" id="JAH04801.1"/>
    </source>
</evidence>
<dbReference type="EMBL" id="GBXM01103776">
    <property type="protein sequence ID" value="JAH04801.1"/>
    <property type="molecule type" value="Transcribed_RNA"/>
</dbReference>
<name>A0A0E9PJL4_ANGAN</name>
<sequence>MLLHYLATFVHSQQLSCRLPFRANSGNSSYPGSTFWTV</sequence>
<protein>
    <submittedName>
        <fullName evidence="1">Uncharacterized protein</fullName>
    </submittedName>
</protein>
<accession>A0A0E9PJL4</accession>
<organism evidence="1">
    <name type="scientific">Anguilla anguilla</name>
    <name type="common">European freshwater eel</name>
    <name type="synonym">Muraena anguilla</name>
    <dbReference type="NCBI Taxonomy" id="7936"/>
    <lineage>
        <taxon>Eukaryota</taxon>
        <taxon>Metazoa</taxon>
        <taxon>Chordata</taxon>
        <taxon>Craniata</taxon>
        <taxon>Vertebrata</taxon>
        <taxon>Euteleostomi</taxon>
        <taxon>Actinopterygii</taxon>
        <taxon>Neopterygii</taxon>
        <taxon>Teleostei</taxon>
        <taxon>Anguilliformes</taxon>
        <taxon>Anguillidae</taxon>
        <taxon>Anguilla</taxon>
    </lineage>
</organism>
<reference evidence="1" key="1">
    <citation type="submission" date="2014-11" db="EMBL/GenBank/DDBJ databases">
        <authorList>
            <person name="Amaro Gonzalez C."/>
        </authorList>
    </citation>
    <scope>NUCLEOTIDE SEQUENCE</scope>
</reference>
<dbReference type="AlphaFoldDB" id="A0A0E9PJL4"/>
<reference evidence="1" key="2">
    <citation type="journal article" date="2015" name="Fish Shellfish Immunol.">
        <title>Early steps in the European eel (Anguilla anguilla)-Vibrio vulnificus interaction in the gills: Role of the RtxA13 toxin.</title>
        <authorList>
            <person name="Callol A."/>
            <person name="Pajuelo D."/>
            <person name="Ebbesson L."/>
            <person name="Teles M."/>
            <person name="MacKenzie S."/>
            <person name="Amaro C."/>
        </authorList>
    </citation>
    <scope>NUCLEOTIDE SEQUENCE</scope>
</reference>
<proteinExistence type="predicted"/>